<accession>A0ACC2ZF43</accession>
<dbReference type="Proteomes" id="UP001172680">
    <property type="component" value="Unassembled WGS sequence"/>
</dbReference>
<name>A0ACC2ZF43_9PEZI</name>
<keyword evidence="2" id="KW-1185">Reference proteome</keyword>
<sequence length="523" mass="56925">MGLFKSSSSGRKAVGEELAAVLPGDPRPWYTQGHLLKLNFCILSLVMFSSANCYDGSMMNGLLALTQWHEFMSHPTGAWLGFINAIGWLGSAITYPSAPGSPTDMDASTSAAQNDITFVISRLFLGFASTWFATAVPLLITETAYPTQRGIASALFNCGWYVGSLVAAWATFATRNYPDSWSWRIPSILHAALPIVALPGFLLSTESPRWLVSRGMIDEAKKILANSHAGGDLSSPLVIFEMIEIETTLRAEQEAHASTSYADMVKTKGNRRRLFISLSLGIFAQWSGNGVVSYYLVMVLEAVGILGVTDQTLISGCLQVWNLIFAVAAAMAVDKVGRKTLFMASGITLLISYIIITGLSASFAQTGHSATGLAVIPFLFIYFAGYDIALNPLLVAYPCEIWPYRLRSRGLSVTYTATVLAIFFNIFINPIALESIGWRYYIVFIVVLVTMIITVWFWYPETRGHSLEQMAVLFDGEDAEIAVPADTAIRTASVVSVMTGAGGTGQRKSYADVEHIEVNPGKQ</sequence>
<gene>
    <name evidence="1" type="ORF">H2199_002444</name>
</gene>
<comment type="caution">
    <text evidence="1">The sequence shown here is derived from an EMBL/GenBank/DDBJ whole genome shotgun (WGS) entry which is preliminary data.</text>
</comment>
<reference evidence="1" key="1">
    <citation type="submission" date="2022-10" db="EMBL/GenBank/DDBJ databases">
        <title>Culturing micro-colonial fungi from biological soil crusts in the Mojave desert and describing Neophaeococcomyces mojavensis, and introducing the new genera and species Taxawa tesnikishii.</title>
        <authorList>
            <person name="Kurbessoian T."/>
            <person name="Stajich J.E."/>
        </authorList>
    </citation>
    <scope>NUCLEOTIDE SEQUENCE</scope>
    <source>
        <strain evidence="1">JES_115</strain>
    </source>
</reference>
<evidence type="ECO:0000313" key="2">
    <source>
        <dbReference type="Proteomes" id="UP001172680"/>
    </source>
</evidence>
<proteinExistence type="predicted"/>
<organism evidence="1 2">
    <name type="scientific">Coniosporium tulheliwenetii</name>
    <dbReference type="NCBI Taxonomy" id="3383036"/>
    <lineage>
        <taxon>Eukaryota</taxon>
        <taxon>Fungi</taxon>
        <taxon>Dikarya</taxon>
        <taxon>Ascomycota</taxon>
        <taxon>Pezizomycotina</taxon>
        <taxon>Dothideomycetes</taxon>
        <taxon>Dothideomycetes incertae sedis</taxon>
        <taxon>Coniosporium</taxon>
    </lineage>
</organism>
<protein>
    <submittedName>
        <fullName evidence="1">Uncharacterized protein</fullName>
    </submittedName>
</protein>
<evidence type="ECO:0000313" key="1">
    <source>
        <dbReference type="EMBL" id="KAJ9646395.1"/>
    </source>
</evidence>
<dbReference type="EMBL" id="JAPDRP010000006">
    <property type="protein sequence ID" value="KAJ9646395.1"/>
    <property type="molecule type" value="Genomic_DNA"/>
</dbReference>